<evidence type="ECO:0000256" key="3">
    <source>
        <dbReference type="ARBA" id="ARBA00004123"/>
    </source>
</evidence>
<evidence type="ECO:0000256" key="11">
    <source>
        <dbReference type="ARBA" id="ARBA00022801"/>
    </source>
</evidence>
<dbReference type="Gramene" id="PRQ20296">
    <property type="protein sequence ID" value="PRQ20296"/>
    <property type="gene ID" value="RchiOBHm_Chr7g0226611"/>
</dbReference>
<dbReference type="OrthoDB" id="343092at2759"/>
<comment type="subcellular location">
    <subcellularLocation>
        <location evidence="3">Nucleus</location>
    </subcellularLocation>
</comment>
<evidence type="ECO:0000256" key="12">
    <source>
        <dbReference type="ARBA" id="ARBA00022837"/>
    </source>
</evidence>
<keyword evidence="14 22" id="KW-0175">Coiled coil</keyword>
<comment type="similarity">
    <text evidence="4">Belongs to the EME1/MMS4 family.</text>
</comment>
<comment type="caution">
    <text evidence="25">The sequence shown here is derived from an EMBL/GenBank/DDBJ whole genome shotgun (WGS) entry which is preliminary data.</text>
</comment>
<protein>
    <submittedName>
        <fullName evidence="25">Putative ERCC4 domain-containing protein</fullName>
    </submittedName>
</protein>
<dbReference type="Gene3D" id="3.40.50.10130">
    <property type="match status" value="1"/>
</dbReference>
<keyword evidence="13" id="KW-0460">Magnesium</keyword>
<comment type="subunit">
    <text evidence="21">Forms a heterodimer with MUS81.</text>
</comment>
<dbReference type="EMBL" id="PDCK01000045">
    <property type="protein sequence ID" value="PRQ20296.1"/>
    <property type="molecule type" value="Genomic_DNA"/>
</dbReference>
<reference evidence="25 26" key="1">
    <citation type="journal article" date="2018" name="Nat. Genet.">
        <title>The Rosa genome provides new insights in the design of modern roses.</title>
        <authorList>
            <person name="Bendahmane M."/>
        </authorList>
    </citation>
    <scope>NUCLEOTIDE SEQUENCE [LARGE SCALE GENOMIC DNA]</scope>
    <source>
        <strain evidence="26">cv. Old Blush</strain>
    </source>
</reference>
<dbReference type="InterPro" id="IPR006166">
    <property type="entry name" value="ERCC4_domain"/>
</dbReference>
<evidence type="ECO:0000256" key="10">
    <source>
        <dbReference type="ARBA" id="ARBA00022776"/>
    </source>
</evidence>
<evidence type="ECO:0000256" key="20">
    <source>
        <dbReference type="ARBA" id="ARBA00059712"/>
    </source>
</evidence>
<comment type="cofactor">
    <cofactor evidence="2">
        <name>Mg(2+)</name>
        <dbReference type="ChEBI" id="CHEBI:18420"/>
    </cofactor>
</comment>
<keyword evidence="5" id="KW-0132">Cell division</keyword>
<comment type="cofactor">
    <cofactor evidence="1">
        <name>Ca(2+)</name>
        <dbReference type="ChEBI" id="CHEBI:29108"/>
    </cofactor>
</comment>
<dbReference type="GO" id="GO:0048476">
    <property type="term" value="C:Holliday junction resolvase complex"/>
    <property type="evidence" value="ECO:0007669"/>
    <property type="project" value="InterPro"/>
</dbReference>
<sequence length="518" mass="58640">MSEPIILSDEEDHIPPSILVHSVKKRRTGPGPNPNPTVLILDDDDLTPHQSTASTSTPYFESPSSDIEVVKCTRAPSGDLTRVHGSGHKSSGIDGLICLESDDDDSESGSGGKKEKENESITSSFGMVEDLDLSYRDVTMTCSLGHADVADITEEETKEAKRRKKMTKDERAQLMEEKKLKKLQEKMQREALKAEAADMKRIQKEKQRWEKGKFALKSIVAEIDCKVVELGSLGGNLLTRFAERGLSYRIKANPIERSIVWTMTVPEHFSQLFPEGIEIHYILLVYEAEEFCNLVIKDSLLEHIARVRSIYPSYTVCYLMNRSMAMYINNREQEAYKNQTNIGRTYPTAKEVELEFAKFTTNFFKVHSRQCRDEVELAEHVVGLTCSLSTCKFRKKLTRLDVNANGALITKDRIDRDLLKNNLWLRALVAIPKVQPRFAKAIWKKYPTMKSLLSVYMDPIISVHEKEFLLKDLTTEGLLGGDRKVGEVCSKRVYRVLMAQHGCVTTDDIEDGANFFGS</sequence>
<keyword evidence="26" id="KW-1185">Reference proteome</keyword>
<dbReference type="PANTHER" id="PTHR21077:SF5">
    <property type="entry name" value="CROSSOVER JUNCTION ENDONUCLEASE MMS4"/>
    <property type="match status" value="1"/>
</dbReference>
<evidence type="ECO:0000256" key="1">
    <source>
        <dbReference type="ARBA" id="ARBA00001913"/>
    </source>
</evidence>
<keyword evidence="8" id="KW-0255">Endonuclease</keyword>
<evidence type="ECO:0000256" key="2">
    <source>
        <dbReference type="ARBA" id="ARBA00001946"/>
    </source>
</evidence>
<organism evidence="25 26">
    <name type="scientific">Rosa chinensis</name>
    <name type="common">China rose</name>
    <dbReference type="NCBI Taxonomy" id="74649"/>
    <lineage>
        <taxon>Eukaryota</taxon>
        <taxon>Viridiplantae</taxon>
        <taxon>Streptophyta</taxon>
        <taxon>Embryophyta</taxon>
        <taxon>Tracheophyta</taxon>
        <taxon>Spermatophyta</taxon>
        <taxon>Magnoliopsida</taxon>
        <taxon>eudicotyledons</taxon>
        <taxon>Gunneridae</taxon>
        <taxon>Pentapetalae</taxon>
        <taxon>rosids</taxon>
        <taxon>fabids</taxon>
        <taxon>Rosales</taxon>
        <taxon>Rosaceae</taxon>
        <taxon>Rosoideae</taxon>
        <taxon>Rosoideae incertae sedis</taxon>
        <taxon>Rosa</taxon>
    </lineage>
</organism>
<comment type="function">
    <text evidence="20">Interacts with MUS81 to form a DNA structure-specific endonuclease with substrate preference for branched DNA structures with a 5'-end at the branch nick. Typical substrates include 3'-flap structures, D-loops, replication forks, nicked Holliday junctions and also intact Holliday junctions with a reduced efficiency. May be required in mitosis for the processing of stalled or collapsed replication fork intermediates. Plays a role in DNA repair and in genotoxic stress-induced homologous recombination (HR) in somatic cells. Mediates a subset of meiotic recombination events that are insensitive to crossover interference.</text>
</comment>
<dbReference type="GO" id="GO:0046872">
    <property type="term" value="F:metal ion binding"/>
    <property type="evidence" value="ECO:0007669"/>
    <property type="project" value="UniProtKB-KW"/>
</dbReference>
<feature type="compositionally biased region" description="Polar residues" evidence="23">
    <location>
        <begin position="48"/>
        <end position="64"/>
    </location>
</feature>
<dbReference type="Pfam" id="PF02732">
    <property type="entry name" value="ERCC4"/>
    <property type="match status" value="1"/>
</dbReference>
<dbReference type="Pfam" id="PF21292">
    <property type="entry name" value="EME1-MUS81_C"/>
    <property type="match status" value="1"/>
</dbReference>
<dbReference type="Proteomes" id="UP000238479">
    <property type="component" value="Chromosome 7"/>
</dbReference>
<dbReference type="CDD" id="cd20083">
    <property type="entry name" value="XPF_nuclease_EME"/>
    <property type="match status" value="1"/>
</dbReference>
<dbReference type="FunFam" id="1.10.150.670:FF:000007">
    <property type="entry name" value="Crossover junction endonuclease EME1B"/>
    <property type="match status" value="1"/>
</dbReference>
<name>A0A2P6PEE3_ROSCH</name>
<evidence type="ECO:0000256" key="19">
    <source>
        <dbReference type="ARBA" id="ARBA00023306"/>
    </source>
</evidence>
<evidence type="ECO:0000256" key="6">
    <source>
        <dbReference type="ARBA" id="ARBA00022722"/>
    </source>
</evidence>
<keyword evidence="12" id="KW-0106">Calcium</keyword>
<dbReference type="GO" id="GO:0016787">
    <property type="term" value="F:hydrolase activity"/>
    <property type="evidence" value="ECO:0007669"/>
    <property type="project" value="UniProtKB-KW"/>
</dbReference>
<evidence type="ECO:0000256" key="22">
    <source>
        <dbReference type="SAM" id="Coils"/>
    </source>
</evidence>
<dbReference type="GO" id="GO:0006281">
    <property type="term" value="P:DNA repair"/>
    <property type="evidence" value="ECO:0007669"/>
    <property type="project" value="UniProtKB-KW"/>
</dbReference>
<keyword evidence="19" id="KW-0131">Cell cycle</keyword>
<evidence type="ECO:0000256" key="14">
    <source>
        <dbReference type="ARBA" id="ARBA00023054"/>
    </source>
</evidence>
<dbReference type="AlphaFoldDB" id="A0A2P6PEE3"/>
<dbReference type="GO" id="GO:0004519">
    <property type="term" value="F:endonuclease activity"/>
    <property type="evidence" value="ECO:0007669"/>
    <property type="project" value="UniProtKB-KW"/>
</dbReference>
<dbReference type="InterPro" id="IPR047524">
    <property type="entry name" value="XPF_nuclease_EME1_plant/arthr"/>
</dbReference>
<dbReference type="PANTHER" id="PTHR21077">
    <property type="entry name" value="EME1 PROTEIN"/>
    <property type="match status" value="1"/>
</dbReference>
<evidence type="ECO:0000256" key="13">
    <source>
        <dbReference type="ARBA" id="ARBA00022842"/>
    </source>
</evidence>
<keyword evidence="6" id="KW-0540">Nuclease</keyword>
<keyword evidence="17" id="KW-0539">Nucleus</keyword>
<dbReference type="GO" id="GO:0005634">
    <property type="term" value="C:nucleus"/>
    <property type="evidence" value="ECO:0007669"/>
    <property type="project" value="UniProtKB-SubCell"/>
</dbReference>
<dbReference type="InterPro" id="IPR033310">
    <property type="entry name" value="Mms4/EME1/EME2"/>
</dbReference>
<dbReference type="OMA" id="NINWMHE"/>
<dbReference type="InterPro" id="IPR042530">
    <property type="entry name" value="EME1/EME2_C"/>
</dbReference>
<dbReference type="GO" id="GO:0051301">
    <property type="term" value="P:cell division"/>
    <property type="evidence" value="ECO:0007669"/>
    <property type="project" value="UniProtKB-KW"/>
</dbReference>
<evidence type="ECO:0000256" key="23">
    <source>
        <dbReference type="SAM" id="MobiDB-lite"/>
    </source>
</evidence>
<evidence type="ECO:0000256" key="17">
    <source>
        <dbReference type="ARBA" id="ARBA00023242"/>
    </source>
</evidence>
<dbReference type="GO" id="GO:0006310">
    <property type="term" value="P:DNA recombination"/>
    <property type="evidence" value="ECO:0007669"/>
    <property type="project" value="UniProtKB-KW"/>
</dbReference>
<accession>A0A2P6PEE3</accession>
<keyword evidence="18" id="KW-0469">Meiosis</keyword>
<evidence type="ECO:0000256" key="21">
    <source>
        <dbReference type="ARBA" id="ARBA00066032"/>
    </source>
</evidence>
<evidence type="ECO:0000256" key="7">
    <source>
        <dbReference type="ARBA" id="ARBA00022723"/>
    </source>
</evidence>
<keyword evidence="16" id="KW-0234">DNA repair</keyword>
<feature type="region of interest" description="Disordered" evidence="23">
    <location>
        <begin position="81"/>
        <end position="122"/>
    </location>
</feature>
<feature type="domain" description="ERCC4" evidence="24">
    <location>
        <begin position="231"/>
        <end position="382"/>
    </location>
</feature>
<evidence type="ECO:0000256" key="4">
    <source>
        <dbReference type="ARBA" id="ARBA00005313"/>
    </source>
</evidence>
<evidence type="ECO:0000259" key="24">
    <source>
        <dbReference type="Pfam" id="PF02732"/>
    </source>
</evidence>
<gene>
    <name evidence="25" type="ORF">RchiOBHm_Chr7g0226611</name>
</gene>
<evidence type="ECO:0000256" key="16">
    <source>
        <dbReference type="ARBA" id="ARBA00023204"/>
    </source>
</evidence>
<feature type="coiled-coil region" evidence="22">
    <location>
        <begin position="150"/>
        <end position="200"/>
    </location>
</feature>
<feature type="region of interest" description="Disordered" evidence="23">
    <location>
        <begin position="22"/>
        <end position="64"/>
    </location>
</feature>
<keyword evidence="10" id="KW-0498">Mitosis</keyword>
<keyword evidence="11" id="KW-0378">Hydrolase</keyword>
<dbReference type="Gene3D" id="1.10.150.670">
    <property type="entry name" value="Crossover junction endonuclease EME1, DNA-binding domain"/>
    <property type="match status" value="1"/>
</dbReference>
<evidence type="ECO:0000313" key="25">
    <source>
        <dbReference type="EMBL" id="PRQ20296.1"/>
    </source>
</evidence>
<evidence type="ECO:0000256" key="5">
    <source>
        <dbReference type="ARBA" id="ARBA00022618"/>
    </source>
</evidence>
<keyword evidence="7" id="KW-0479">Metal-binding</keyword>
<keyword evidence="9" id="KW-0227">DNA damage</keyword>
<evidence type="ECO:0000313" key="26">
    <source>
        <dbReference type="Proteomes" id="UP000238479"/>
    </source>
</evidence>
<dbReference type="GO" id="GO:0003677">
    <property type="term" value="F:DNA binding"/>
    <property type="evidence" value="ECO:0007669"/>
    <property type="project" value="InterPro"/>
</dbReference>
<evidence type="ECO:0000256" key="8">
    <source>
        <dbReference type="ARBA" id="ARBA00022759"/>
    </source>
</evidence>
<keyword evidence="15" id="KW-0233">DNA recombination</keyword>
<evidence type="ECO:0000256" key="15">
    <source>
        <dbReference type="ARBA" id="ARBA00023172"/>
    </source>
</evidence>
<dbReference type="GO" id="GO:0051321">
    <property type="term" value="P:meiotic cell cycle"/>
    <property type="evidence" value="ECO:0007669"/>
    <property type="project" value="UniProtKB-KW"/>
</dbReference>
<evidence type="ECO:0000256" key="18">
    <source>
        <dbReference type="ARBA" id="ARBA00023254"/>
    </source>
</evidence>
<proteinExistence type="inferred from homology"/>
<evidence type="ECO:0000256" key="9">
    <source>
        <dbReference type="ARBA" id="ARBA00022763"/>
    </source>
</evidence>